<evidence type="ECO:0000313" key="2">
    <source>
        <dbReference type="Proteomes" id="UP000325315"/>
    </source>
</evidence>
<proteinExistence type="predicted"/>
<gene>
    <name evidence="1" type="ORF">EPI10_022093</name>
</gene>
<keyword evidence="1" id="KW-0695">RNA-directed DNA polymerase</keyword>
<dbReference type="OrthoDB" id="1000886at2759"/>
<dbReference type="EMBL" id="SMMG02000003">
    <property type="protein sequence ID" value="KAA3481753.1"/>
    <property type="molecule type" value="Genomic_DNA"/>
</dbReference>
<sequence>MGFAEGWVNLIMKCVTPVSYAVNINGCRGRIFQSSRGLRQGDPLSLSSLLRIAKANGTIKGARASRGGPEIPHLLFADDCMLFGEATEQRARNIKNILQEYENCSGSVKSTIFCSSNTTEEAKAVVSSLLGVKSSSNPEKYLGLPNMVGKRKKEAFQNLVDRINSRIDSWSSRLLSQGGKEVLIKSVLQAIPTYAMSCFLLPKSLCEKIESRFARFWWQKGAGKRGIH</sequence>
<protein>
    <submittedName>
        <fullName evidence="1">Reverse transcriptase</fullName>
    </submittedName>
</protein>
<reference evidence="1" key="1">
    <citation type="submission" date="2019-08" db="EMBL/GenBank/DDBJ databases">
        <authorList>
            <person name="Liu F."/>
        </authorList>
    </citation>
    <scope>NUCLEOTIDE SEQUENCE [LARGE SCALE GENOMIC DNA]</scope>
    <source>
        <strain evidence="1">PA1801</strain>
        <tissue evidence="1">Leaf</tissue>
    </source>
</reference>
<dbReference type="PANTHER" id="PTHR33116:SF86">
    <property type="entry name" value="REVERSE TRANSCRIPTASE DOMAIN-CONTAINING PROTEIN"/>
    <property type="match status" value="1"/>
</dbReference>
<dbReference type="Proteomes" id="UP000325315">
    <property type="component" value="Unassembled WGS sequence"/>
</dbReference>
<comment type="caution">
    <text evidence="1">The sequence shown here is derived from an EMBL/GenBank/DDBJ whole genome shotgun (WGS) entry which is preliminary data.</text>
</comment>
<dbReference type="PANTHER" id="PTHR33116">
    <property type="entry name" value="REVERSE TRANSCRIPTASE ZINC-BINDING DOMAIN-CONTAINING PROTEIN-RELATED-RELATED"/>
    <property type="match status" value="1"/>
</dbReference>
<dbReference type="AlphaFoldDB" id="A0A5B6WK41"/>
<dbReference type="GO" id="GO:0003964">
    <property type="term" value="F:RNA-directed DNA polymerase activity"/>
    <property type="evidence" value="ECO:0007669"/>
    <property type="project" value="UniProtKB-KW"/>
</dbReference>
<evidence type="ECO:0000313" key="1">
    <source>
        <dbReference type="EMBL" id="KAA3481753.1"/>
    </source>
</evidence>
<keyword evidence="1" id="KW-0548">Nucleotidyltransferase</keyword>
<organism evidence="1 2">
    <name type="scientific">Gossypium australe</name>
    <dbReference type="NCBI Taxonomy" id="47621"/>
    <lineage>
        <taxon>Eukaryota</taxon>
        <taxon>Viridiplantae</taxon>
        <taxon>Streptophyta</taxon>
        <taxon>Embryophyta</taxon>
        <taxon>Tracheophyta</taxon>
        <taxon>Spermatophyta</taxon>
        <taxon>Magnoliopsida</taxon>
        <taxon>eudicotyledons</taxon>
        <taxon>Gunneridae</taxon>
        <taxon>Pentapetalae</taxon>
        <taxon>rosids</taxon>
        <taxon>malvids</taxon>
        <taxon>Malvales</taxon>
        <taxon>Malvaceae</taxon>
        <taxon>Malvoideae</taxon>
        <taxon>Gossypium</taxon>
    </lineage>
</organism>
<keyword evidence="1" id="KW-0808">Transferase</keyword>
<name>A0A5B6WK41_9ROSI</name>
<keyword evidence="2" id="KW-1185">Reference proteome</keyword>
<accession>A0A5B6WK41</accession>